<dbReference type="GO" id="GO:0008239">
    <property type="term" value="F:dipeptidyl-peptidase activity"/>
    <property type="evidence" value="ECO:0007669"/>
    <property type="project" value="InterPro"/>
</dbReference>
<dbReference type="SUPFAM" id="SSF53474">
    <property type="entry name" value="alpha/beta-Hydrolases"/>
    <property type="match status" value="1"/>
</dbReference>
<dbReference type="PANTHER" id="PTHR43056">
    <property type="entry name" value="PEPTIDASE S9 PROLYL OLIGOPEPTIDASE"/>
    <property type="match status" value="1"/>
</dbReference>
<dbReference type="EMBL" id="SLXQ01000015">
    <property type="protein sequence ID" value="TCP45822.1"/>
    <property type="molecule type" value="Genomic_DNA"/>
</dbReference>
<dbReference type="NCBIfam" id="TIGR00976">
    <property type="entry name" value="CocE_NonD"/>
    <property type="match status" value="1"/>
</dbReference>
<keyword evidence="4" id="KW-1185">Reference proteome</keyword>
<dbReference type="Gene3D" id="3.40.50.1820">
    <property type="entry name" value="alpha/beta hydrolase"/>
    <property type="match status" value="1"/>
</dbReference>
<dbReference type="InterPro" id="IPR008979">
    <property type="entry name" value="Galactose-bd-like_sf"/>
</dbReference>
<proteinExistence type="predicted"/>
<dbReference type="Gene3D" id="2.60.120.260">
    <property type="entry name" value="Galactose-binding domain-like"/>
    <property type="match status" value="1"/>
</dbReference>
<evidence type="ECO:0000313" key="3">
    <source>
        <dbReference type="EMBL" id="TCP45822.1"/>
    </source>
</evidence>
<comment type="caution">
    <text evidence="3">The sequence shown here is derived from an EMBL/GenBank/DDBJ whole genome shotgun (WGS) entry which is preliminary data.</text>
</comment>
<dbReference type="Pfam" id="PF02129">
    <property type="entry name" value="Peptidase_S15"/>
    <property type="match status" value="1"/>
</dbReference>
<dbReference type="Gene3D" id="1.10.3020.10">
    <property type="entry name" value="alpha-amino acid ester hydrolase ( Helical cap domain)"/>
    <property type="match status" value="1"/>
</dbReference>
<dbReference type="InterPro" id="IPR005674">
    <property type="entry name" value="CocE/Ser_esterase"/>
</dbReference>
<dbReference type="InterPro" id="IPR000383">
    <property type="entry name" value="Xaa-Pro-like_dom"/>
</dbReference>
<dbReference type="Proteomes" id="UP000294911">
    <property type="component" value="Unassembled WGS sequence"/>
</dbReference>
<dbReference type="AlphaFoldDB" id="A0A4R2QA93"/>
<keyword evidence="1" id="KW-0378">Hydrolase</keyword>
<sequence length="577" mass="62185">MHSVLIESGVAVPMRDGTVLRADVWRPTEPGPHPAILIRTPYGRTLFNADALRPEHCVRGGYVCVVQDVRGRGGSDGDWVPFQWEQEGIDTYDSVEWVAEQSWCDGAVGMCGSSYLGIVQWLGAATRPPHLRAIAPGMTTSGELELAEAGGALRLNQLVYWLALTTMEWLAVRQAAGHRVDPEVQQRMLELLGDTSPACWHLPLKTVPQFDFPDFPVQFGDLLTGAFSQVAAFDYDSIEIPTLSVAGWYDIYCGATIASYERMRNMVGRDPEQAGAHRLIVGPWTHDGHLPAVQGQCNFGPHGYSSFADVPGQHLAFFDAHLKNAGAAAPPVRYFVMGANEWRTAASWPPPGTEPKVWYLTSDGRANSAAGDGRLVLGQPLAGASEDACHYDPEYPVPTHGGHVASMGTVVGGPLDQVHNEARSDVLCYTSEPLADPIDTIGPVAVGLFAATSARDADFVVKLVDVAPGGPALLVTDGILRARYRDSGDDPTPTEPETVYEFEVNMRPTAWRFHAGHRIRLDIAGSDFPQYDRNTGTGNALGADAEAMPAIHRIRHTSAQPSVLRLSTVPIAGGGGD</sequence>
<gene>
    <name evidence="3" type="ORF">EV191_115102</name>
</gene>
<organism evidence="3 4">
    <name type="scientific">Tamaricihabitans halophyticus</name>
    <dbReference type="NCBI Taxonomy" id="1262583"/>
    <lineage>
        <taxon>Bacteria</taxon>
        <taxon>Bacillati</taxon>
        <taxon>Actinomycetota</taxon>
        <taxon>Actinomycetes</taxon>
        <taxon>Pseudonocardiales</taxon>
        <taxon>Pseudonocardiaceae</taxon>
        <taxon>Tamaricihabitans</taxon>
    </lineage>
</organism>
<protein>
    <recommendedName>
        <fullName evidence="2">Xaa-Pro dipeptidyl-peptidase C-terminal domain-containing protein</fullName>
    </recommendedName>
</protein>
<dbReference type="InterPro" id="IPR013736">
    <property type="entry name" value="Xaa-Pro_dipept_C"/>
</dbReference>
<dbReference type="PANTHER" id="PTHR43056:SF10">
    <property type="entry name" value="COCE_NOND FAMILY, PUTATIVE (AFU_ORTHOLOGUE AFUA_7G00600)-RELATED"/>
    <property type="match status" value="1"/>
</dbReference>
<dbReference type="SUPFAM" id="SSF49785">
    <property type="entry name" value="Galactose-binding domain-like"/>
    <property type="match status" value="1"/>
</dbReference>
<reference evidence="3 4" key="1">
    <citation type="submission" date="2019-03" db="EMBL/GenBank/DDBJ databases">
        <title>Genomic Encyclopedia of Type Strains, Phase IV (KMG-IV): sequencing the most valuable type-strain genomes for metagenomic binning, comparative biology and taxonomic classification.</title>
        <authorList>
            <person name="Goeker M."/>
        </authorList>
    </citation>
    <scope>NUCLEOTIDE SEQUENCE [LARGE SCALE GENOMIC DNA]</scope>
    <source>
        <strain evidence="3 4">DSM 45765</strain>
    </source>
</reference>
<accession>A0A4R2QA93</accession>
<evidence type="ECO:0000313" key="4">
    <source>
        <dbReference type="Proteomes" id="UP000294911"/>
    </source>
</evidence>
<name>A0A4R2QA93_9PSEU</name>
<evidence type="ECO:0000259" key="2">
    <source>
        <dbReference type="SMART" id="SM00939"/>
    </source>
</evidence>
<dbReference type="SMART" id="SM00939">
    <property type="entry name" value="PepX_C"/>
    <property type="match status" value="1"/>
</dbReference>
<dbReference type="InterPro" id="IPR029058">
    <property type="entry name" value="AB_hydrolase_fold"/>
</dbReference>
<evidence type="ECO:0000256" key="1">
    <source>
        <dbReference type="ARBA" id="ARBA00022801"/>
    </source>
</evidence>
<dbReference type="InterPro" id="IPR050585">
    <property type="entry name" value="Xaa-Pro_dipeptidyl-ppase/CocE"/>
</dbReference>
<dbReference type="Pfam" id="PF08530">
    <property type="entry name" value="PepX_C"/>
    <property type="match status" value="1"/>
</dbReference>
<feature type="domain" description="Xaa-Pro dipeptidyl-peptidase C-terminal" evidence="2">
    <location>
        <begin position="315"/>
        <end position="565"/>
    </location>
</feature>